<evidence type="ECO:0000313" key="1">
    <source>
        <dbReference type="EMBL" id="MDW0113969.1"/>
    </source>
</evidence>
<dbReference type="EMBL" id="JAUBDI010000011">
    <property type="protein sequence ID" value="MDW0113969.1"/>
    <property type="molecule type" value="Genomic_DNA"/>
</dbReference>
<keyword evidence="2" id="KW-1185">Reference proteome</keyword>
<reference evidence="1 2" key="1">
    <citation type="submission" date="2023-06" db="EMBL/GenBank/DDBJ databases">
        <title>Sporosarcina sp. nov., isolated from Korean traditional fermented seafood 'Jeotgal'.</title>
        <authorList>
            <person name="Yang A.I."/>
            <person name="Shin N.-R."/>
        </authorList>
    </citation>
    <scope>NUCLEOTIDE SEQUENCE [LARGE SCALE GENOMIC DNA]</scope>
    <source>
        <strain evidence="1 2">KCTC13119</strain>
    </source>
</reference>
<accession>A0ABU4GAG4</accession>
<evidence type="ECO:0000313" key="2">
    <source>
        <dbReference type="Proteomes" id="UP001282284"/>
    </source>
</evidence>
<protein>
    <submittedName>
        <fullName evidence="1">Uncharacterized protein</fullName>
    </submittedName>
</protein>
<dbReference type="Proteomes" id="UP001282284">
    <property type="component" value="Unassembled WGS sequence"/>
</dbReference>
<name>A0ABU4GAG4_9BACL</name>
<sequence length="119" mass="14205">MIQQELLKSINKCMDDLDFITARKYMEENMEMLKENKHHLRRNARELFNFLINNTAEPITRREMNIIYSINSYASNFNVRGLKMLIKDNVDLMLREEIISYLNEDAKTILESMQVINKS</sequence>
<gene>
    <name evidence="1" type="ORF">QT711_12290</name>
</gene>
<proteinExistence type="predicted"/>
<dbReference type="RefSeq" id="WP_317944669.1">
    <property type="nucleotide sequence ID" value="NZ_JAUBDI010000011.1"/>
</dbReference>
<organism evidence="1 2">
    <name type="scientific">Sporosarcina saromensis</name>
    <dbReference type="NCBI Taxonomy" id="359365"/>
    <lineage>
        <taxon>Bacteria</taxon>
        <taxon>Bacillati</taxon>
        <taxon>Bacillota</taxon>
        <taxon>Bacilli</taxon>
        <taxon>Bacillales</taxon>
        <taxon>Caryophanaceae</taxon>
        <taxon>Sporosarcina</taxon>
    </lineage>
</organism>
<comment type="caution">
    <text evidence="1">The sequence shown here is derived from an EMBL/GenBank/DDBJ whole genome shotgun (WGS) entry which is preliminary data.</text>
</comment>